<dbReference type="AlphaFoldDB" id="A0A433UTG5"/>
<sequence length="119" mass="12994">MPAKITITLGIISALFSVDSTVYAQSNLAQPQPGSFTLSGESLVNIDYRSAQNDFGRFFNQQNPGNTSNNRSQQNLIYEESPLRESISIPSNAIFLQPANQTINGNDGLQVQLDVSDDQ</sequence>
<dbReference type="RefSeq" id="WP_127053709.1">
    <property type="nucleotide sequence ID" value="NZ_RSCM01000005.1"/>
</dbReference>
<feature type="signal peptide" evidence="1">
    <location>
        <begin position="1"/>
        <end position="24"/>
    </location>
</feature>
<evidence type="ECO:0000256" key="1">
    <source>
        <dbReference type="SAM" id="SignalP"/>
    </source>
</evidence>
<dbReference type="Proteomes" id="UP000276103">
    <property type="component" value="Unassembled WGS sequence"/>
</dbReference>
<feature type="chain" id="PRO_5019235770" description="Filamentous haemagglutinin FhaB/tRNA nuclease CdiA-like TPS domain-containing protein" evidence="1">
    <location>
        <begin position="25"/>
        <end position="119"/>
    </location>
</feature>
<keyword evidence="3" id="KW-1185">Reference proteome</keyword>
<comment type="caution">
    <text evidence="2">The sequence shown here is derived from an EMBL/GenBank/DDBJ whole genome shotgun (WGS) entry which is preliminary data.</text>
</comment>
<keyword evidence="1" id="KW-0732">Signal</keyword>
<dbReference type="OrthoDB" id="514943at2"/>
<proteinExistence type="predicted"/>
<evidence type="ECO:0000313" key="3">
    <source>
        <dbReference type="Proteomes" id="UP000276103"/>
    </source>
</evidence>
<accession>A0A433UTG5</accession>
<name>A0A433UTG5_ANAVA</name>
<protein>
    <recommendedName>
        <fullName evidence="4">Filamentous haemagglutinin FhaB/tRNA nuclease CdiA-like TPS domain-containing protein</fullName>
    </recommendedName>
</protein>
<gene>
    <name evidence="2" type="ORF">DSM107003_18950</name>
</gene>
<dbReference type="EMBL" id="RSCM01000005">
    <property type="protein sequence ID" value="RUS97154.1"/>
    <property type="molecule type" value="Genomic_DNA"/>
</dbReference>
<evidence type="ECO:0008006" key="4">
    <source>
        <dbReference type="Google" id="ProtNLM"/>
    </source>
</evidence>
<evidence type="ECO:0000313" key="2">
    <source>
        <dbReference type="EMBL" id="RUS97154.1"/>
    </source>
</evidence>
<reference evidence="2 3" key="1">
    <citation type="journal article" date="2019" name="Genome Biol. Evol.">
        <title>Day and night: Metabolic profiles and evolutionary relationships of six axenic non-marine cyanobacteria.</title>
        <authorList>
            <person name="Will S.E."/>
            <person name="Henke P."/>
            <person name="Boedeker C."/>
            <person name="Huang S."/>
            <person name="Brinkmann H."/>
            <person name="Rohde M."/>
            <person name="Jarek M."/>
            <person name="Friedl T."/>
            <person name="Seufert S."/>
            <person name="Schumacher M."/>
            <person name="Overmann J."/>
            <person name="Neumann-Schaal M."/>
            <person name="Petersen J."/>
        </authorList>
    </citation>
    <scope>NUCLEOTIDE SEQUENCE [LARGE SCALE GENOMIC DNA]</scope>
    <source>
        <strain evidence="2 3">SAG 1403-4b</strain>
    </source>
</reference>
<organism evidence="2 3">
    <name type="scientific">Trichormus variabilis SAG 1403-4b</name>
    <dbReference type="NCBI Taxonomy" id="447716"/>
    <lineage>
        <taxon>Bacteria</taxon>
        <taxon>Bacillati</taxon>
        <taxon>Cyanobacteriota</taxon>
        <taxon>Cyanophyceae</taxon>
        <taxon>Nostocales</taxon>
        <taxon>Nostocaceae</taxon>
        <taxon>Trichormus</taxon>
    </lineage>
</organism>